<proteinExistence type="predicted"/>
<gene>
    <name evidence="1" type="ORF">SAMN04488112_10583</name>
</gene>
<protein>
    <submittedName>
        <fullName evidence="1">Uncharacterized protein</fullName>
    </submittedName>
</protein>
<dbReference type="AlphaFoldDB" id="A0A1G6K5H1"/>
<reference evidence="1 2" key="1">
    <citation type="submission" date="2016-10" db="EMBL/GenBank/DDBJ databases">
        <authorList>
            <person name="de Groot N.N."/>
        </authorList>
    </citation>
    <scope>NUCLEOTIDE SEQUENCE [LARGE SCALE GENOMIC DNA]</scope>
    <source>
        <strain evidence="1 2">DSM 45514</strain>
    </source>
</reference>
<accession>A0A1G6K5H1</accession>
<dbReference type="EMBL" id="FMZA01000005">
    <property type="protein sequence ID" value="SDC26289.1"/>
    <property type="molecule type" value="Genomic_DNA"/>
</dbReference>
<name>A0A1G6K5H1_9BACL</name>
<evidence type="ECO:0000313" key="2">
    <source>
        <dbReference type="Proteomes" id="UP000199387"/>
    </source>
</evidence>
<evidence type="ECO:0000313" key="1">
    <source>
        <dbReference type="EMBL" id="SDC26289.1"/>
    </source>
</evidence>
<dbReference type="Proteomes" id="UP000199387">
    <property type="component" value="Unassembled WGS sequence"/>
</dbReference>
<organism evidence="1 2">
    <name type="scientific">Melghirimyces thermohalophilus</name>
    <dbReference type="NCBI Taxonomy" id="1236220"/>
    <lineage>
        <taxon>Bacteria</taxon>
        <taxon>Bacillati</taxon>
        <taxon>Bacillota</taxon>
        <taxon>Bacilli</taxon>
        <taxon>Bacillales</taxon>
        <taxon>Thermoactinomycetaceae</taxon>
        <taxon>Melghirimyces</taxon>
    </lineage>
</organism>
<keyword evidence="2" id="KW-1185">Reference proteome</keyword>
<sequence length="71" mass="8259">MRYTVKAAYKDAHALFPRRTYKKASLFPFAVEHRDTLKFTAARMLPSSLHRGFAPVPCVRKNHRWPAAPYI</sequence>